<dbReference type="GO" id="GO:0035312">
    <property type="term" value="F:5'-3' DNA exonuclease activity"/>
    <property type="evidence" value="ECO:0007669"/>
    <property type="project" value="TreeGrafter"/>
</dbReference>
<dbReference type="SUPFAM" id="SSF89550">
    <property type="entry name" value="PHP domain-like"/>
    <property type="match status" value="1"/>
</dbReference>
<dbReference type="InterPro" id="IPR003141">
    <property type="entry name" value="Pol/His_phosphatase_N"/>
</dbReference>
<evidence type="ECO:0000259" key="1">
    <source>
        <dbReference type="SMART" id="SM00481"/>
    </source>
</evidence>
<sequence>MLSLRTDLHIHSVLSPCGGLEMSPNSIMQRLKQFGIQWLAITDHNSMANCPAYQKVAEKEGLFFTWGVEIQSVEEIHLLAYFEDSSSAEKFNTELYESLFPLDNDPDFFGDQVIIDENENILRVEPRALINSSQWNLNTVVEKVQAYNGLVVPAHIDSSVNSILSQLGFMPEVPQFQLFGISACLDVKSWVQDNPYFKDKVFLRASDAHYLNDIGKGYSIITVEKPAVQELFLAAKGCGRRKIEI</sequence>
<dbReference type="InterPro" id="IPR004013">
    <property type="entry name" value="PHP_dom"/>
</dbReference>
<reference evidence="2 3" key="1">
    <citation type="journal article" date="2008" name="J. Bacteriol.">
        <title>'Candidatus Cloacamonas acidaminovorans': genome sequence reconstruction provides a first glimpse of a new bacterial division.</title>
        <authorList>
            <person name="Pelletier E."/>
            <person name="Kreimeyer A."/>
            <person name="Bocs S."/>
            <person name="Rouy Z."/>
            <person name="Gyapay G."/>
            <person name="Chouari R."/>
            <person name="Riviere D."/>
            <person name="Ganesan A."/>
            <person name="Daegelen P."/>
            <person name="Sghir A."/>
            <person name="Cohen G.N."/>
            <person name="Medigue C."/>
            <person name="Weissenbach J."/>
            <person name="Le Paslier D."/>
        </authorList>
    </citation>
    <scope>NUCLEOTIDE SEQUENCE [LARGE SCALE GENOMIC DNA]</scope>
    <source>
        <strain evidence="3">Evry</strain>
    </source>
</reference>
<dbReference type="KEGG" id="caci:CLOAM1187"/>
<dbReference type="InterPro" id="IPR052018">
    <property type="entry name" value="PHP_domain"/>
</dbReference>
<dbReference type="PANTHER" id="PTHR42924:SF3">
    <property type="entry name" value="POLYMERASE_HISTIDINOL PHOSPHATASE N-TERMINAL DOMAIN-CONTAINING PROTEIN"/>
    <property type="match status" value="1"/>
</dbReference>
<dbReference type="GO" id="GO:0004534">
    <property type="term" value="F:5'-3' RNA exonuclease activity"/>
    <property type="evidence" value="ECO:0007669"/>
    <property type="project" value="TreeGrafter"/>
</dbReference>
<gene>
    <name evidence="2" type="ordered locus">CLOAM1187</name>
</gene>
<dbReference type="SMART" id="SM00481">
    <property type="entry name" value="POLIIIAc"/>
    <property type="match status" value="1"/>
</dbReference>
<dbReference type="HOGENOM" id="CLU_097071_0_0_0"/>
<dbReference type="InterPro" id="IPR016195">
    <property type="entry name" value="Pol/histidinol_Pase-like"/>
</dbReference>
<name>B0VI73_CLOAI</name>
<dbReference type="PANTHER" id="PTHR42924">
    <property type="entry name" value="EXONUCLEASE"/>
    <property type="match status" value="1"/>
</dbReference>
<evidence type="ECO:0000313" key="3">
    <source>
        <dbReference type="Proteomes" id="UP000002019"/>
    </source>
</evidence>
<dbReference type="AlphaFoldDB" id="B0VI73"/>
<dbReference type="Gene3D" id="3.20.20.140">
    <property type="entry name" value="Metal-dependent hydrolases"/>
    <property type="match status" value="1"/>
</dbReference>
<dbReference type="STRING" id="459349.CLOAM1187"/>
<dbReference type="RefSeq" id="WP_015424907.1">
    <property type="nucleotide sequence ID" value="NC_020449.1"/>
</dbReference>
<organism evidence="2 3">
    <name type="scientific">Cloacimonas acidaminovorans (strain Evry)</name>
    <dbReference type="NCBI Taxonomy" id="459349"/>
    <lineage>
        <taxon>Bacteria</taxon>
        <taxon>Pseudomonadati</taxon>
        <taxon>Candidatus Cloacimonadota</taxon>
        <taxon>Candidatus Cloacimonadia</taxon>
        <taxon>Candidatus Cloacimonadales</taxon>
        <taxon>Candidatus Cloacimonadaceae</taxon>
        <taxon>Candidatus Cloacimonas</taxon>
    </lineage>
</organism>
<keyword evidence="3" id="KW-1185">Reference proteome</keyword>
<dbReference type="eggNOG" id="COG0613">
    <property type="taxonomic scope" value="Bacteria"/>
</dbReference>
<dbReference type="EMBL" id="CU466930">
    <property type="protein sequence ID" value="CAO81049.1"/>
    <property type="molecule type" value="Genomic_DNA"/>
</dbReference>
<dbReference type="CDD" id="cd07432">
    <property type="entry name" value="PHP_HisPPase"/>
    <property type="match status" value="1"/>
</dbReference>
<evidence type="ECO:0000313" key="2">
    <source>
        <dbReference type="EMBL" id="CAO81049.1"/>
    </source>
</evidence>
<proteinExistence type="predicted"/>
<dbReference type="Pfam" id="PF02811">
    <property type="entry name" value="PHP"/>
    <property type="match status" value="1"/>
</dbReference>
<accession>B0VI73</accession>
<dbReference type="Proteomes" id="UP000002019">
    <property type="component" value="Chromosome"/>
</dbReference>
<feature type="domain" description="Polymerase/histidinol phosphatase N-terminal" evidence="1">
    <location>
        <begin position="6"/>
        <end position="74"/>
    </location>
</feature>
<protein>
    <submittedName>
        <fullName evidence="2">Predicted metal-dependent phosphoesterase (PHP family)</fullName>
    </submittedName>
</protein>